<dbReference type="Gene3D" id="3.40.50.1000">
    <property type="entry name" value="HAD superfamily/HAD-like"/>
    <property type="match status" value="1"/>
</dbReference>
<evidence type="ECO:0000256" key="12">
    <source>
        <dbReference type="SAM" id="MobiDB-lite"/>
    </source>
</evidence>
<comment type="subcellular location">
    <subcellularLocation>
        <location evidence="1">Membrane</location>
        <topology evidence="1">Multi-pass membrane protein</topology>
    </subcellularLocation>
</comment>
<dbReference type="EMBL" id="FO082277">
    <property type="protein sequence ID" value="CCO15224.1"/>
    <property type="molecule type" value="Genomic_DNA"/>
</dbReference>
<evidence type="ECO:0000256" key="4">
    <source>
        <dbReference type="ARBA" id="ARBA00022723"/>
    </source>
</evidence>
<feature type="transmembrane region" description="Helical" evidence="11">
    <location>
        <begin position="190"/>
        <end position="210"/>
    </location>
</feature>
<evidence type="ECO:0000256" key="9">
    <source>
        <dbReference type="ARBA" id="ARBA00022989"/>
    </source>
</evidence>
<dbReference type="Proteomes" id="UP000198341">
    <property type="component" value="Chromosome 2"/>
</dbReference>
<feature type="region of interest" description="Disordered" evidence="12">
    <location>
        <begin position="1"/>
        <end position="73"/>
    </location>
</feature>
<dbReference type="Pfam" id="PF00122">
    <property type="entry name" value="E1-E2_ATPase"/>
    <property type="match status" value="1"/>
</dbReference>
<dbReference type="Gene3D" id="3.40.1110.10">
    <property type="entry name" value="Calcium-transporting ATPase, cytoplasmic domain N"/>
    <property type="match status" value="1"/>
</dbReference>
<dbReference type="SFLD" id="SFLDF00027">
    <property type="entry name" value="p-type_atpase"/>
    <property type="match status" value="1"/>
</dbReference>
<feature type="transmembrane region" description="Helical" evidence="11">
    <location>
        <begin position="1163"/>
        <end position="1188"/>
    </location>
</feature>
<reference evidence="14 15" key="1">
    <citation type="submission" date="2011-10" db="EMBL/GenBank/DDBJ databases">
        <authorList>
            <person name="Genoscope - CEA"/>
        </authorList>
    </citation>
    <scope>NUCLEOTIDE SEQUENCE [LARGE SCALE GENOMIC DNA]</scope>
    <source>
        <strain evidence="14 15">RCC 1105</strain>
    </source>
</reference>
<dbReference type="InterPro" id="IPR001757">
    <property type="entry name" value="P_typ_ATPase"/>
</dbReference>
<dbReference type="SFLD" id="SFLDG00002">
    <property type="entry name" value="C1.7:_P-type_atpase_like"/>
    <property type="match status" value="1"/>
</dbReference>
<keyword evidence="15" id="KW-1185">Reference proteome</keyword>
<feature type="transmembrane region" description="Helical" evidence="11">
    <location>
        <begin position="473"/>
        <end position="497"/>
    </location>
</feature>
<keyword evidence="10 11" id="KW-0472">Membrane</keyword>
<dbReference type="SUPFAM" id="SSF56784">
    <property type="entry name" value="HAD-like"/>
    <property type="match status" value="1"/>
</dbReference>
<feature type="transmembrane region" description="Helical" evidence="11">
    <location>
        <begin position="1127"/>
        <end position="1151"/>
    </location>
</feature>
<feature type="transmembrane region" description="Helical" evidence="11">
    <location>
        <begin position="830"/>
        <end position="855"/>
    </location>
</feature>
<keyword evidence="4 11" id="KW-0479">Metal-binding</keyword>
<dbReference type="GO" id="GO:0046872">
    <property type="term" value="F:metal ion binding"/>
    <property type="evidence" value="ECO:0007669"/>
    <property type="project" value="UniProtKB-KW"/>
</dbReference>
<dbReference type="InterPro" id="IPR023214">
    <property type="entry name" value="HAD_sf"/>
</dbReference>
<evidence type="ECO:0000256" key="6">
    <source>
        <dbReference type="ARBA" id="ARBA00022840"/>
    </source>
</evidence>
<sequence length="1193" mass="125943">MGEASSEWMSSSLSSSREDSRWGQKRTKIVPRNSNRLDGKGGGGGGFEGTSGNVSGSSSASGHDGAGVSYDISNDESDFLQQAGMLDGKEKSASLSSLDIAAEKTNGTTISRDHSSSEFEEDENCDPEEDRKNRVGGGGCCNHSHGGALAVDEDVNRARNKVEVVVDVVLTKSKLNAAAGYLRGRGSLTVLSWCLLLVAGFCHVSTSICAMLNVASIVPGATAAWLSTSATALVYLFAGTPEFVDVLYEVARGNINVHVLTTLAVFGTVLLGCAFEGALLLVLFASAHYVEDRLTQHARGDLKALWKTVPPFANVVDIDGATGDPIEGSQRKMRASEVPVGSYCYVKAGTQVPLDGIVVHGSARVSIQHITGEALPVRRRIGDEIPAGAMNIDGVLILKSSQSSENSTPARIAKLTERAQQRKPRVSRLIDDVGDKYSRIILFITFATMVTAPLVFGVPFLGRGGAMYRSFAFLSAAAPCALLMSPLVYVAAIGAMARRGILIRGGRTLDALANVNLVCLDKTGTLTLGEMSIVEIKTVELSEESIASLAFKRSDEESVRVAKALERGSVHPIAKATVNYIGNGDNSSASRSSLDVKNYKVEHGKGVEGEINGEVFRFGTASWALECRRGNNSSEEEKVVARATEEHRSAGEAIAVLCSSSSPDATVFRYSDAPRAEAKDAVDTLRKRGQTVRMLTGDATASALAIAEQVGIEPAAVFSQLTPDKKLAHVESAREDGKKEENGKVVSVAMIGDGINDAPALAAADVGIAVCSTPSDAASSAADVLLLQTGQGQLQSKDTVMSGGSMSVISAVPELFALGRMTRNILQQNIFLAICSILGSALPALFGAFPLWLAVCVHEGATLLVAVNSTRLLATFGPRNSMRLSKRVKFLIVTLTLVGIFGALGTVFKPQGVMLQTLISEAVTAAVAESSVAFHSFFHPVLKSAWAGLFAGGLHTLTGADHLAALTPLSVGPSRAKNALLGALWGFGHNTGQIIFGLLFMLLRNRIPWNTEIIGQWGQAIVGLTLIFIGCLGFWEQVGGGHGHSHIHSHGGHSHSHSHSHGSSDDGGESYDEVEQSHEHRLSPLRLGASSEASRISWTYITGTIHGLQPDSLFLLLPALTLPKLEAYSFLGSFFFGTIVAMGGYTAFLGAGTTLLEKENPQMVKYIGLAASSVAFALGAAFVLSSVFSLNWL</sequence>
<dbReference type="OrthoDB" id="432719at2759"/>
<dbReference type="InterPro" id="IPR051949">
    <property type="entry name" value="Cation_Transport_ATPase"/>
</dbReference>
<evidence type="ECO:0000256" key="2">
    <source>
        <dbReference type="ARBA" id="ARBA00006024"/>
    </source>
</evidence>
<feature type="transmembrane region" description="Helical" evidence="11">
    <location>
        <begin position="1014"/>
        <end position="1035"/>
    </location>
</feature>
<dbReference type="SUPFAM" id="SSF81665">
    <property type="entry name" value="Calcium ATPase, transmembrane domain M"/>
    <property type="match status" value="1"/>
</dbReference>
<evidence type="ECO:0000256" key="8">
    <source>
        <dbReference type="ARBA" id="ARBA00022967"/>
    </source>
</evidence>
<dbReference type="GeneID" id="19017256"/>
<dbReference type="PRINTS" id="PR00119">
    <property type="entry name" value="CATATPASE"/>
</dbReference>
<dbReference type="GO" id="GO:0016887">
    <property type="term" value="F:ATP hydrolysis activity"/>
    <property type="evidence" value="ECO:0007669"/>
    <property type="project" value="InterPro"/>
</dbReference>
<feature type="compositionally biased region" description="Low complexity" evidence="12">
    <location>
        <begin position="50"/>
        <end position="69"/>
    </location>
</feature>
<evidence type="ECO:0000256" key="1">
    <source>
        <dbReference type="ARBA" id="ARBA00004141"/>
    </source>
</evidence>
<dbReference type="SUPFAM" id="SSF81660">
    <property type="entry name" value="Metal cation-transporting ATPase, ATP-binding domain N"/>
    <property type="match status" value="1"/>
</dbReference>
<dbReference type="PROSITE" id="PS00154">
    <property type="entry name" value="ATPASE_E1_E2"/>
    <property type="match status" value="1"/>
</dbReference>
<dbReference type="InterPro" id="IPR059000">
    <property type="entry name" value="ATPase_P-type_domA"/>
</dbReference>
<dbReference type="GO" id="GO:0019829">
    <property type="term" value="F:ATPase-coupled monoatomic cation transmembrane transporter activity"/>
    <property type="evidence" value="ECO:0007669"/>
    <property type="project" value="InterPro"/>
</dbReference>
<keyword evidence="9 11" id="KW-1133">Transmembrane helix</keyword>
<dbReference type="InterPro" id="IPR036412">
    <property type="entry name" value="HAD-like_sf"/>
</dbReference>
<evidence type="ECO:0000256" key="10">
    <source>
        <dbReference type="ARBA" id="ARBA00023136"/>
    </source>
</evidence>
<feature type="compositionally biased region" description="Basic residues" evidence="12">
    <location>
        <begin position="1045"/>
        <end position="1060"/>
    </location>
</feature>
<feature type="transmembrane region" description="Helical" evidence="11">
    <location>
        <begin position="979"/>
        <end position="1002"/>
    </location>
</feature>
<feature type="transmembrane region" description="Helical" evidence="11">
    <location>
        <begin position="258"/>
        <end position="284"/>
    </location>
</feature>
<keyword evidence="5 11" id="KW-0547">Nucleotide-binding</keyword>
<dbReference type="RefSeq" id="XP_007514984.1">
    <property type="nucleotide sequence ID" value="XM_007514922.1"/>
</dbReference>
<evidence type="ECO:0000256" key="5">
    <source>
        <dbReference type="ARBA" id="ARBA00022741"/>
    </source>
</evidence>
<dbReference type="Pfam" id="PF00702">
    <property type="entry name" value="Hydrolase"/>
    <property type="match status" value="1"/>
</dbReference>
<keyword evidence="8" id="KW-1278">Translocase</keyword>
<evidence type="ECO:0000313" key="14">
    <source>
        <dbReference type="EMBL" id="CCO15224.1"/>
    </source>
</evidence>
<feature type="compositionally biased region" description="Low complexity" evidence="12">
    <location>
        <begin position="1"/>
        <end position="15"/>
    </location>
</feature>
<feature type="transmembrane region" description="Helical" evidence="11">
    <location>
        <begin position="890"/>
        <end position="908"/>
    </location>
</feature>
<feature type="compositionally biased region" description="Acidic residues" evidence="12">
    <location>
        <begin position="118"/>
        <end position="128"/>
    </location>
</feature>
<dbReference type="AlphaFoldDB" id="K8EBL1"/>
<dbReference type="KEGG" id="bpg:Bathy02g01420"/>
<dbReference type="InterPro" id="IPR023299">
    <property type="entry name" value="ATPase_P-typ_cyto_dom_N"/>
</dbReference>
<feature type="transmembrane region" description="Helical" evidence="11">
    <location>
        <begin position="440"/>
        <end position="461"/>
    </location>
</feature>
<dbReference type="InterPro" id="IPR008250">
    <property type="entry name" value="ATPase_P-typ_transduc_dom_A_sf"/>
</dbReference>
<feature type="transmembrane region" description="Helical" evidence="11">
    <location>
        <begin position="217"/>
        <end position="238"/>
    </location>
</feature>
<feature type="region of interest" description="Disordered" evidence="12">
    <location>
        <begin position="1045"/>
        <end position="1075"/>
    </location>
</feature>
<evidence type="ECO:0000313" key="15">
    <source>
        <dbReference type="Proteomes" id="UP000198341"/>
    </source>
</evidence>
<dbReference type="eggNOG" id="KOG0207">
    <property type="taxonomic scope" value="Eukaryota"/>
</dbReference>
<feature type="region of interest" description="Disordered" evidence="12">
    <location>
        <begin position="106"/>
        <end position="137"/>
    </location>
</feature>
<keyword evidence="7" id="KW-0460">Magnesium</keyword>
<dbReference type="Gene3D" id="2.70.150.10">
    <property type="entry name" value="Calcium-transporting ATPase, cytoplasmic transduction domain A"/>
    <property type="match status" value="1"/>
</dbReference>
<dbReference type="GO" id="GO:0016020">
    <property type="term" value="C:membrane"/>
    <property type="evidence" value="ECO:0007669"/>
    <property type="project" value="UniProtKB-SubCell"/>
</dbReference>
<dbReference type="PANTHER" id="PTHR43079:SF1">
    <property type="entry name" value="CADMIUM_ZINC-TRANSPORTING ATPASE HMA1, CHLOROPLASTIC-RELATED"/>
    <property type="match status" value="1"/>
</dbReference>
<keyword evidence="6 11" id="KW-0067">ATP-binding</keyword>
<comment type="similarity">
    <text evidence="2 11">Belongs to the cation transport ATPase (P-type) (TC 3.A.3) family. Type IB subfamily.</text>
</comment>
<evidence type="ECO:0000256" key="3">
    <source>
        <dbReference type="ARBA" id="ARBA00022692"/>
    </source>
</evidence>
<protein>
    <submittedName>
        <fullName evidence="14">Cadmium-translocating P-type ATPase</fullName>
    </submittedName>
</protein>
<evidence type="ECO:0000256" key="7">
    <source>
        <dbReference type="ARBA" id="ARBA00022842"/>
    </source>
</evidence>
<organism evidence="14 15">
    <name type="scientific">Bathycoccus prasinos</name>
    <dbReference type="NCBI Taxonomy" id="41875"/>
    <lineage>
        <taxon>Eukaryota</taxon>
        <taxon>Viridiplantae</taxon>
        <taxon>Chlorophyta</taxon>
        <taxon>Mamiellophyceae</taxon>
        <taxon>Mamiellales</taxon>
        <taxon>Bathycoccaceae</taxon>
        <taxon>Bathycoccus</taxon>
    </lineage>
</organism>
<evidence type="ECO:0000256" key="11">
    <source>
        <dbReference type="RuleBase" id="RU362081"/>
    </source>
</evidence>
<feature type="compositionally biased region" description="Gly residues" evidence="12">
    <location>
        <begin position="40"/>
        <end position="49"/>
    </location>
</feature>
<dbReference type="SFLD" id="SFLDS00003">
    <property type="entry name" value="Haloacid_Dehalogenase"/>
    <property type="match status" value="1"/>
</dbReference>
<dbReference type="InterPro" id="IPR023298">
    <property type="entry name" value="ATPase_P-typ_TM_dom_sf"/>
</dbReference>
<dbReference type="InterPro" id="IPR044492">
    <property type="entry name" value="P_typ_ATPase_HD_dom"/>
</dbReference>
<feature type="domain" description="P-type ATPase A" evidence="13">
    <location>
        <begin position="327"/>
        <end position="417"/>
    </location>
</feature>
<dbReference type="PANTHER" id="PTHR43079">
    <property type="entry name" value="PROBABLE CADMIUM/ZINC-TRANSPORTING ATPASE HMA1"/>
    <property type="match status" value="1"/>
</dbReference>
<dbReference type="InterPro" id="IPR018303">
    <property type="entry name" value="ATPase_P-typ_P_site"/>
</dbReference>
<keyword evidence="3 11" id="KW-0812">Transmembrane</keyword>
<dbReference type="NCBIfam" id="TIGR01494">
    <property type="entry name" value="ATPase_P-type"/>
    <property type="match status" value="2"/>
</dbReference>
<gene>
    <name evidence="14" type="ORF">Bathy02g01420</name>
</gene>
<dbReference type="STRING" id="41875.K8EBL1"/>
<name>K8EBL1_9CHLO</name>
<dbReference type="GO" id="GO:0005524">
    <property type="term" value="F:ATP binding"/>
    <property type="evidence" value="ECO:0007669"/>
    <property type="project" value="UniProtKB-UniRule"/>
</dbReference>
<evidence type="ECO:0000259" key="13">
    <source>
        <dbReference type="Pfam" id="PF00122"/>
    </source>
</evidence>
<accession>K8EBL1</accession>
<dbReference type="NCBIfam" id="TIGR01525">
    <property type="entry name" value="ATPase-IB_hvy"/>
    <property type="match status" value="1"/>
</dbReference>
<proteinExistence type="inferred from homology"/>
<dbReference type="InterPro" id="IPR027256">
    <property type="entry name" value="P-typ_ATPase_IB"/>
</dbReference>
<dbReference type="SUPFAM" id="SSF81653">
    <property type="entry name" value="Calcium ATPase, transduction domain A"/>
    <property type="match status" value="1"/>
</dbReference>